<evidence type="ECO:0000256" key="3">
    <source>
        <dbReference type="ARBA" id="ARBA00022989"/>
    </source>
</evidence>
<dbReference type="Pfam" id="PF09685">
    <property type="entry name" value="MamF_MmsF"/>
    <property type="match status" value="1"/>
</dbReference>
<dbReference type="AlphaFoldDB" id="A0A1G1XZC8"/>
<feature type="transmembrane region" description="Helical" evidence="5">
    <location>
        <begin position="50"/>
        <end position="77"/>
    </location>
</feature>
<evidence type="ECO:0000256" key="4">
    <source>
        <dbReference type="ARBA" id="ARBA00023136"/>
    </source>
</evidence>
<dbReference type="Proteomes" id="UP000178930">
    <property type="component" value="Unassembled WGS sequence"/>
</dbReference>
<evidence type="ECO:0000256" key="2">
    <source>
        <dbReference type="ARBA" id="ARBA00022692"/>
    </source>
</evidence>
<dbReference type="STRING" id="1797532.A2729_00375"/>
<dbReference type="PANTHER" id="PTHR36460:SF1">
    <property type="entry name" value="UPF0132 DOMAIN PROTEIN (AFU_ORTHOLOGUE AFUA_3G10255)"/>
    <property type="match status" value="1"/>
</dbReference>
<accession>A0A1G1XZC8</accession>
<comment type="caution">
    <text evidence="6">The sequence shown here is derived from an EMBL/GenBank/DDBJ whole genome shotgun (WGS) entry which is preliminary data.</text>
</comment>
<proteinExistence type="predicted"/>
<dbReference type="GO" id="GO:0016020">
    <property type="term" value="C:membrane"/>
    <property type="evidence" value="ECO:0007669"/>
    <property type="project" value="UniProtKB-SubCell"/>
</dbReference>
<name>A0A1G1XZC8_9BACT</name>
<evidence type="ECO:0000256" key="1">
    <source>
        <dbReference type="ARBA" id="ARBA00004141"/>
    </source>
</evidence>
<protein>
    <recommendedName>
        <fullName evidence="8">Chloroplast import component protein (Tic20)</fullName>
    </recommendedName>
</protein>
<gene>
    <name evidence="6" type="ORF">A2729_00375</name>
</gene>
<evidence type="ECO:0008006" key="8">
    <source>
        <dbReference type="Google" id="ProtNLM"/>
    </source>
</evidence>
<keyword evidence="2 5" id="KW-0812">Transmembrane</keyword>
<evidence type="ECO:0000313" key="7">
    <source>
        <dbReference type="Proteomes" id="UP000178930"/>
    </source>
</evidence>
<dbReference type="EMBL" id="MHIB01000003">
    <property type="protein sequence ID" value="OGY45284.1"/>
    <property type="molecule type" value="Genomic_DNA"/>
</dbReference>
<sequence>MSETKINPQEKKVWAAVGYLWILSLVALAVRKDNDFVRFHASQGSLLFVLSVILWFIPILGWLLNIVVFVAVIVGIIKALQGERWELPLLGSMAKHFGDWLIKALKL</sequence>
<keyword evidence="4 5" id="KW-0472">Membrane</keyword>
<comment type="subcellular location">
    <subcellularLocation>
        <location evidence="1">Membrane</location>
        <topology evidence="1">Multi-pass membrane protein</topology>
    </subcellularLocation>
</comment>
<evidence type="ECO:0000313" key="6">
    <source>
        <dbReference type="EMBL" id="OGY45284.1"/>
    </source>
</evidence>
<reference evidence="6 7" key="1">
    <citation type="journal article" date="2016" name="Nat. Commun.">
        <title>Thousands of microbial genomes shed light on interconnected biogeochemical processes in an aquifer system.</title>
        <authorList>
            <person name="Anantharaman K."/>
            <person name="Brown C.T."/>
            <person name="Hug L.A."/>
            <person name="Sharon I."/>
            <person name="Castelle C.J."/>
            <person name="Probst A.J."/>
            <person name="Thomas B.C."/>
            <person name="Singh A."/>
            <person name="Wilkins M.J."/>
            <person name="Karaoz U."/>
            <person name="Brodie E.L."/>
            <person name="Williams K.H."/>
            <person name="Hubbard S.S."/>
            <person name="Banfield J.F."/>
        </authorList>
    </citation>
    <scope>NUCLEOTIDE SEQUENCE [LARGE SCALE GENOMIC DNA]</scope>
</reference>
<dbReference type="InterPro" id="IPR019109">
    <property type="entry name" value="MamF_MmsF"/>
</dbReference>
<dbReference type="PANTHER" id="PTHR36460">
    <property type="entry name" value="UPF0132 DOMAIN PROTEIN (AFU_ORTHOLOGUE AFUA_3G10255)"/>
    <property type="match status" value="1"/>
</dbReference>
<keyword evidence="3 5" id="KW-1133">Transmembrane helix</keyword>
<feature type="transmembrane region" description="Helical" evidence="5">
    <location>
        <begin position="12"/>
        <end position="30"/>
    </location>
</feature>
<organism evidence="6 7">
    <name type="scientific">Candidatus Buchananbacteria bacterium RIFCSPHIGHO2_01_FULL_39_14</name>
    <dbReference type="NCBI Taxonomy" id="1797532"/>
    <lineage>
        <taxon>Bacteria</taxon>
        <taxon>Candidatus Buchananiibacteriota</taxon>
    </lineage>
</organism>
<evidence type="ECO:0000256" key="5">
    <source>
        <dbReference type="SAM" id="Phobius"/>
    </source>
</evidence>